<organism evidence="13 14">
    <name type="scientific">Candidatus Nealsonbacteria bacterium CG10_big_fil_rev_8_21_14_0_10_36_23</name>
    <dbReference type="NCBI Taxonomy" id="1974709"/>
    <lineage>
        <taxon>Bacteria</taxon>
        <taxon>Candidatus Nealsoniibacteriota</taxon>
    </lineage>
</organism>
<feature type="domain" description="Phosphoribosylformylglycinamidine synthase linker" evidence="11">
    <location>
        <begin position="192"/>
        <end position="266"/>
    </location>
</feature>
<dbReference type="Pfam" id="PF02769">
    <property type="entry name" value="AIRS_C"/>
    <property type="match status" value="2"/>
</dbReference>
<dbReference type="CDD" id="cd02203">
    <property type="entry name" value="PurL_repeat1"/>
    <property type="match status" value="1"/>
</dbReference>
<keyword evidence="3 8" id="KW-0479">Metal-binding</keyword>
<dbReference type="Proteomes" id="UP000228508">
    <property type="component" value="Unassembled WGS sequence"/>
</dbReference>
<dbReference type="InterPro" id="IPR036604">
    <property type="entry name" value="PurS-like_sf"/>
</dbReference>
<feature type="binding site" evidence="8">
    <location>
        <position position="329"/>
    </location>
    <ligand>
        <name>Mg(2+)</name>
        <dbReference type="ChEBI" id="CHEBI:18420"/>
        <label>1</label>
    </ligand>
</feature>
<dbReference type="Pfam" id="PF00586">
    <property type="entry name" value="AIRS"/>
    <property type="match status" value="1"/>
</dbReference>
<dbReference type="EC" id="6.3.5.3" evidence="8"/>
<evidence type="ECO:0000256" key="1">
    <source>
        <dbReference type="ARBA" id="ARBA00022490"/>
    </source>
</evidence>
<proteinExistence type="inferred from homology"/>
<comment type="pathway">
    <text evidence="8">Purine metabolism; IMP biosynthesis via de novo pathway; 5-amino-1-(5-phospho-D-ribosyl)imidazole from N(2)-formyl-N(1)-(5-phospho-D-ribosyl)glycinamide: step 1/2.</text>
</comment>
<dbReference type="Pfam" id="PF22689">
    <property type="entry name" value="FGAR-AT_PurM_N-like"/>
    <property type="match status" value="1"/>
</dbReference>
<evidence type="ECO:0000256" key="8">
    <source>
        <dbReference type="HAMAP-Rule" id="MF_00420"/>
    </source>
</evidence>
<keyword evidence="4 8" id="KW-0547">Nucleotide-binding</keyword>
<dbReference type="SUPFAM" id="SSF82697">
    <property type="entry name" value="PurS-like"/>
    <property type="match status" value="2"/>
</dbReference>
<dbReference type="EMBL" id="PFCH01000023">
    <property type="protein sequence ID" value="PIR72929.1"/>
    <property type="molecule type" value="Genomic_DNA"/>
</dbReference>
<dbReference type="InterPro" id="IPR016188">
    <property type="entry name" value="PurM-like_N"/>
</dbReference>
<evidence type="ECO:0000259" key="12">
    <source>
        <dbReference type="Pfam" id="PF22689"/>
    </source>
</evidence>
<feature type="active site" evidence="8">
    <location>
        <position position="262"/>
    </location>
</feature>
<evidence type="ECO:0000313" key="14">
    <source>
        <dbReference type="Proteomes" id="UP000228508"/>
    </source>
</evidence>
<dbReference type="GO" id="GO:0000287">
    <property type="term" value="F:magnesium ion binding"/>
    <property type="evidence" value="ECO:0007669"/>
    <property type="project" value="UniProtKB-UniRule"/>
</dbReference>
<evidence type="ECO:0000313" key="13">
    <source>
        <dbReference type="EMBL" id="PIR72929.1"/>
    </source>
</evidence>
<feature type="domain" description="FGAR-AT PurM N-terminal-like" evidence="12">
    <location>
        <begin position="661"/>
        <end position="806"/>
    </location>
</feature>
<gene>
    <name evidence="8" type="primary">purL</name>
    <name evidence="13" type="ORF">COV26_01260</name>
</gene>
<dbReference type="Gene3D" id="3.30.1330.10">
    <property type="entry name" value="PurM-like, N-terminal domain"/>
    <property type="match status" value="2"/>
</dbReference>
<dbReference type="Gene3D" id="3.90.650.10">
    <property type="entry name" value="PurM-like C-terminal domain"/>
    <property type="match status" value="2"/>
</dbReference>
<dbReference type="GO" id="GO:0005524">
    <property type="term" value="F:ATP binding"/>
    <property type="evidence" value="ECO:0007669"/>
    <property type="project" value="UniProtKB-UniRule"/>
</dbReference>
<feature type="binding site" evidence="8">
    <location>
        <begin position="557"/>
        <end position="559"/>
    </location>
    <ligand>
        <name>substrate</name>
    </ligand>
</feature>
<dbReference type="SUPFAM" id="SSF55326">
    <property type="entry name" value="PurM N-terminal domain-like"/>
    <property type="match status" value="2"/>
</dbReference>
<dbReference type="GO" id="GO:0005737">
    <property type="term" value="C:cytoplasm"/>
    <property type="evidence" value="ECO:0007669"/>
    <property type="project" value="UniProtKB-SubCell"/>
</dbReference>
<accession>A0A2H0TLB5</accession>
<comment type="caution">
    <text evidence="8">Lacks conserved residue(s) required for the propagation of feature annotation.</text>
</comment>
<feature type="binding site" evidence="8">
    <location>
        <position position="486"/>
    </location>
    <ligand>
        <name>substrate</name>
    </ligand>
</feature>
<keyword evidence="7 8" id="KW-0460">Magnesium</keyword>
<protein>
    <recommendedName>
        <fullName evidence="8">Phosphoribosylformylglycinamidine synthase subunit PurL</fullName>
        <shortName evidence="8">FGAM synthase</shortName>
        <ecNumber evidence="8">6.3.5.3</ecNumber>
    </recommendedName>
    <alternativeName>
        <fullName evidence="8">Formylglycinamide ribonucleotide amidotransferase subunit II</fullName>
        <shortName evidence="8">FGAR amidotransferase II</shortName>
        <shortName evidence="8">FGAR-AT II</shortName>
    </alternativeName>
    <alternativeName>
        <fullName evidence="8">Glutamine amidotransferase PurL</fullName>
    </alternativeName>
    <alternativeName>
        <fullName evidence="8">Phosphoribosylformylglycinamidine synthase subunit II</fullName>
    </alternativeName>
</protein>
<dbReference type="SUPFAM" id="SSF56042">
    <property type="entry name" value="PurM C-terminal domain-like"/>
    <property type="match status" value="2"/>
</dbReference>
<dbReference type="InterPro" id="IPR041609">
    <property type="entry name" value="PurL_linker"/>
</dbReference>
<comment type="subunit">
    <text evidence="8">Monomer. Part of the FGAM synthase complex composed of 1 PurL, 1 PurQ and 2 PurS subunits.</text>
</comment>
<dbReference type="PANTHER" id="PTHR43555">
    <property type="entry name" value="PHOSPHORIBOSYLFORMYLGLYCINAMIDINE SYNTHASE SUBUNIT PURL"/>
    <property type="match status" value="1"/>
</dbReference>
<comment type="function">
    <text evidence="8">Part of the phosphoribosylformylglycinamidine synthase complex involved in the purines biosynthetic pathway. Catalyzes the ATP-dependent conversion of formylglycinamide ribonucleotide (FGAR) and glutamine to yield formylglycinamidine ribonucleotide (FGAM) and glutamate. The FGAM synthase complex is composed of three subunits. PurQ produces an ammonia molecule by converting glutamine to glutamate. PurL transfers the ammonia molecule to FGAR to form FGAM in an ATP-dependent manner. PurS interacts with PurQ and PurL and is thought to assist in the transfer of the ammonia molecule from PurQ to PurL.</text>
</comment>
<feature type="domain" description="PurM-like C-terminal" evidence="10">
    <location>
        <begin position="836"/>
        <end position="982"/>
    </location>
</feature>
<dbReference type="InterPro" id="IPR055181">
    <property type="entry name" value="FGAR-AT_PurM_N-like"/>
</dbReference>
<dbReference type="GO" id="GO:0004642">
    <property type="term" value="F:phosphoribosylformylglycinamidine synthase activity"/>
    <property type="evidence" value="ECO:0007669"/>
    <property type="project" value="UniProtKB-UniRule"/>
</dbReference>
<dbReference type="CDD" id="cd02204">
    <property type="entry name" value="PurL_repeat2"/>
    <property type="match status" value="1"/>
</dbReference>
<sequence>MAHRIEVGFKEGIRDALGEKVKKRIIEDLNIPVANVKTVDVYTIDTDLSKKQLNFLGENLFSDSVIQEFSIDKPLARDFDWVVEVGFKPGVTDNVGKTSKGTIEDILKEKLNGEVYTSKQYLISGENLIKENIEKIAQDLLANALIQRWFIFDYKSFTEKGLSLPIPKVERAINQPTIVSIDLNVSNEELLKISQERKLALNLEEMRTIKEYFAKPEVITERKKIGLDEKTVNEPGVSSSPFAAARVTDAELEAIAQTWSEHCKHKIFNAKINYKNRTGGKEIDSLFKTYIKSSTKKLEKELGWIVSALWDNSGVMKFNEDWLFAFKGETHNSPSNEEPYGGAITGIVGVYRDPMGTGKGCKLIYGTYGFCTGNPFYNGNLRPKLHPKRLLEGVRKGVEDGGNKHGVPTPYGITFFDDGYMAKPAIYVLAGGLIPAKIRDEAGYEKRADPGDLIVMVGGKVGIDGIHGATESSMESGEWISASHVQIGDPFTQKKLHDFLIEARDWGLYKGITDNGAGGLSSSAGEMAQFSNGFELWLDKVPLKYSGLDPWQILLSESQERMTISVSPQNLDEFMEMAKKHDVEATVIGKFTDSGKFYSTYQGKTVTYLDMDFVHQGVPQMKLEAEWITPEQRGLSEPKLEEIADHNSFLKEMLSRLNICSKEYIVRQFDHEVQGTNVIKHLIGKDSDVNSDAVVIKPLFDSNEGIAIAAGINPKYSQIDTYWMTALSIDEAIRRIIAVGGNLKQIALNDNFCWPSPLPSAENFNAKYKLAQLIRANQALYDFTLAFKTPCISGKDSMSMDGTIKDVRISALPTIQFSAAGKIDDIQKCVTMDAKKPGDLVYILGITKDELGGSEYYETRGEIGLNVPKVDAETAIKLYNALTQAIGEGLVNSCHGIYKGGLAVALAQISFAGGYGLEINLDKVPTENPPPMYWWGIDKILYSESASRFLVTISPENKENFEEIMRGNVFQEIGKVRDDEKFITFTKGKPIIQENISKLKESWQKTFKNF</sequence>
<feature type="binding site" evidence="8">
    <location>
        <position position="797"/>
    </location>
    <ligand>
        <name>substrate</name>
    </ligand>
</feature>
<dbReference type="Gene3D" id="3.30.1280.10">
    <property type="entry name" value="Phosphoribosylformylglycinamidine synthase subunit PurS"/>
    <property type="match status" value="2"/>
</dbReference>
<feature type="binding site" evidence="8">
    <location>
        <position position="352"/>
    </location>
    <ligand>
        <name>substrate</name>
    </ligand>
</feature>
<keyword evidence="5 8" id="KW-0658">Purine biosynthesis</keyword>
<dbReference type="Pfam" id="PF18072">
    <property type="entry name" value="FGAR-AT_linker"/>
    <property type="match status" value="1"/>
</dbReference>
<dbReference type="InterPro" id="IPR010074">
    <property type="entry name" value="PRibForGlyAmidine_synth_PurL"/>
</dbReference>
<feature type="binding site" evidence="8">
    <location>
        <position position="514"/>
    </location>
    <ligand>
        <name>Mg(2+)</name>
        <dbReference type="ChEBI" id="CHEBI:18420"/>
        <label>2</label>
    </ligand>
</feature>
<evidence type="ECO:0000256" key="2">
    <source>
        <dbReference type="ARBA" id="ARBA00022598"/>
    </source>
</evidence>
<feature type="domain" description="PurM-like C-terminal" evidence="10">
    <location>
        <begin position="450"/>
        <end position="600"/>
    </location>
</feature>
<evidence type="ECO:0000259" key="11">
    <source>
        <dbReference type="Pfam" id="PF18072"/>
    </source>
</evidence>
<dbReference type="AlphaFoldDB" id="A0A2H0TLB5"/>
<keyword evidence="6 8" id="KW-0067">ATP-binding</keyword>
<dbReference type="GO" id="GO:0006189">
    <property type="term" value="P:'de novo' IMP biosynthetic process"/>
    <property type="evidence" value="ECO:0007669"/>
    <property type="project" value="UniProtKB-UniRule"/>
</dbReference>
<evidence type="ECO:0000256" key="7">
    <source>
        <dbReference type="ARBA" id="ARBA00022842"/>
    </source>
</evidence>
<dbReference type="InterPro" id="IPR036676">
    <property type="entry name" value="PurM-like_C_sf"/>
</dbReference>
<dbReference type="PANTHER" id="PTHR43555:SF1">
    <property type="entry name" value="PHOSPHORIBOSYLFORMYLGLYCINAMIDINE SYNTHASE SUBUNIT PURL"/>
    <property type="match status" value="1"/>
</dbReference>
<evidence type="ECO:0000256" key="5">
    <source>
        <dbReference type="ARBA" id="ARBA00022755"/>
    </source>
</evidence>
<evidence type="ECO:0000256" key="4">
    <source>
        <dbReference type="ARBA" id="ARBA00022741"/>
    </source>
</evidence>
<feature type="binding site" evidence="8">
    <location>
        <position position="327"/>
    </location>
    <ligand>
        <name>ATP</name>
        <dbReference type="ChEBI" id="CHEBI:30616"/>
    </ligand>
</feature>
<comment type="caution">
    <text evidence="13">The sequence shown here is derived from an EMBL/GenBank/DDBJ whole genome shotgun (WGS) entry which is preliminary data.</text>
</comment>
<evidence type="ECO:0000256" key="3">
    <source>
        <dbReference type="ARBA" id="ARBA00022723"/>
    </source>
</evidence>
<evidence type="ECO:0000259" key="9">
    <source>
        <dbReference type="Pfam" id="PF00586"/>
    </source>
</evidence>
<dbReference type="InterPro" id="IPR010918">
    <property type="entry name" value="PurM-like_C_dom"/>
</dbReference>
<evidence type="ECO:0000259" key="10">
    <source>
        <dbReference type="Pfam" id="PF02769"/>
    </source>
</evidence>
<dbReference type="UniPathway" id="UPA00074">
    <property type="reaction ID" value="UER00128"/>
</dbReference>
<comment type="subcellular location">
    <subcellularLocation>
        <location evidence="8">Cytoplasm</location>
    </subcellularLocation>
</comment>
<dbReference type="InterPro" id="IPR036921">
    <property type="entry name" value="PurM-like_N_sf"/>
</dbReference>
<feature type="binding site" evidence="8">
    <location>
        <position position="750"/>
    </location>
    <ligand>
        <name>ATP</name>
        <dbReference type="ChEBI" id="CHEBI:30616"/>
    </ligand>
</feature>
<feature type="active site" description="Proton acceptor" evidence="8">
    <location>
        <position position="331"/>
    </location>
</feature>
<evidence type="ECO:0000256" key="6">
    <source>
        <dbReference type="ARBA" id="ARBA00022840"/>
    </source>
</evidence>
<name>A0A2H0TLB5_9BACT</name>
<keyword evidence="2 8" id="KW-0436">Ligase</keyword>
<feature type="binding site" evidence="8">
    <location>
        <position position="794"/>
    </location>
    <ligand>
        <name>ATP</name>
        <dbReference type="ChEBI" id="CHEBI:30616"/>
    </ligand>
</feature>
<feature type="domain" description="PurM-like N-terminal" evidence="9">
    <location>
        <begin position="311"/>
        <end position="433"/>
    </location>
</feature>
<comment type="similarity">
    <text evidence="8">Belongs to the FGAMS family.</text>
</comment>
<comment type="catalytic activity">
    <reaction evidence="8">
        <text>N(2)-formyl-N(1)-(5-phospho-beta-D-ribosyl)glycinamide + L-glutamine + ATP + H2O = 2-formamido-N(1)-(5-O-phospho-beta-D-ribosyl)acetamidine + L-glutamate + ADP + phosphate + H(+)</text>
        <dbReference type="Rhea" id="RHEA:17129"/>
        <dbReference type="ChEBI" id="CHEBI:15377"/>
        <dbReference type="ChEBI" id="CHEBI:15378"/>
        <dbReference type="ChEBI" id="CHEBI:29985"/>
        <dbReference type="ChEBI" id="CHEBI:30616"/>
        <dbReference type="ChEBI" id="CHEBI:43474"/>
        <dbReference type="ChEBI" id="CHEBI:58359"/>
        <dbReference type="ChEBI" id="CHEBI:147286"/>
        <dbReference type="ChEBI" id="CHEBI:147287"/>
        <dbReference type="ChEBI" id="CHEBI:456216"/>
        <dbReference type="EC" id="6.3.5.3"/>
    </reaction>
</comment>
<feature type="binding site" evidence="8">
    <location>
        <position position="353"/>
    </location>
    <ligand>
        <name>Mg(2+)</name>
        <dbReference type="ChEBI" id="CHEBI:18420"/>
        <label>2</label>
    </ligand>
</feature>
<dbReference type="HAMAP" id="MF_00420">
    <property type="entry name" value="PurL_2"/>
    <property type="match status" value="1"/>
</dbReference>
<reference evidence="14" key="1">
    <citation type="submission" date="2017-09" db="EMBL/GenBank/DDBJ databases">
        <title>Depth-based differentiation of microbial function through sediment-hosted aquifers and enrichment of novel symbionts in the deep terrestrial subsurface.</title>
        <authorList>
            <person name="Probst A.J."/>
            <person name="Ladd B."/>
            <person name="Jarett J.K."/>
            <person name="Geller-Mcgrath D.E."/>
            <person name="Sieber C.M.K."/>
            <person name="Emerson J.B."/>
            <person name="Anantharaman K."/>
            <person name="Thomas B.C."/>
            <person name="Malmstrom R."/>
            <person name="Stieglmeier M."/>
            <person name="Klingl A."/>
            <person name="Woyke T."/>
            <person name="Ryan C.M."/>
            <person name="Banfield J.F."/>
        </authorList>
    </citation>
    <scope>NUCLEOTIDE SEQUENCE [LARGE SCALE GENOMIC DNA]</scope>
</reference>
<keyword evidence="1 8" id="KW-0963">Cytoplasm</keyword>